<dbReference type="KEGG" id="lmq:LMM7_0830"/>
<accession>A0A0E0UV45</accession>
<dbReference type="EMBL" id="CP002816">
    <property type="protein sequence ID" value="AEH91835.1"/>
    <property type="molecule type" value="Genomic_DNA"/>
</dbReference>
<reference evidence="2 3" key="1">
    <citation type="journal article" date="2011" name="J. Bacteriol.">
        <title>Genome sequence of the nonpathogenic Listeria monocytogenes serovar 4a strain M7.</title>
        <authorList>
            <person name="Chen J."/>
            <person name="Xia Y."/>
            <person name="Cheng C."/>
            <person name="Fang C."/>
            <person name="Shan Y."/>
            <person name="Jin G."/>
            <person name="Fang W."/>
        </authorList>
    </citation>
    <scope>NUCLEOTIDE SEQUENCE [LARGE SCALE GENOMIC DNA]</scope>
    <source>
        <strain evidence="2 3">M7</strain>
    </source>
</reference>
<dbReference type="HOGENOM" id="CLU_142184_0_0_9"/>
<feature type="transmembrane region" description="Helical" evidence="1">
    <location>
        <begin position="42"/>
        <end position="61"/>
    </location>
</feature>
<keyword evidence="1" id="KW-0812">Transmembrane</keyword>
<evidence type="ECO:0000313" key="3">
    <source>
        <dbReference type="Proteomes" id="UP000000486"/>
    </source>
</evidence>
<keyword evidence="1" id="KW-0472">Membrane</keyword>
<dbReference type="Proteomes" id="UP000000486">
    <property type="component" value="Chromosome"/>
</dbReference>
<name>A0A0E0UV45_LISMM</name>
<gene>
    <name evidence="2" type="ordered locus">LMM7_0830</name>
</gene>
<protein>
    <submittedName>
        <fullName evidence="2">Uncharacterized protein</fullName>
    </submittedName>
</protein>
<feature type="transmembrane region" description="Helical" evidence="1">
    <location>
        <begin position="12"/>
        <end position="36"/>
    </location>
</feature>
<organism evidence="2 3">
    <name type="scientific">Listeria monocytogenes serotype 4a (strain M7)</name>
    <dbReference type="NCBI Taxonomy" id="1030009"/>
    <lineage>
        <taxon>Bacteria</taxon>
        <taxon>Bacillati</taxon>
        <taxon>Bacillota</taxon>
        <taxon>Bacilli</taxon>
        <taxon>Bacillales</taxon>
        <taxon>Listeriaceae</taxon>
        <taxon>Listeria</taxon>
    </lineage>
</organism>
<dbReference type="PATRIC" id="fig|1030009.3.peg.818"/>
<dbReference type="AlphaFoldDB" id="A0A0E0UV45"/>
<sequence length="153" mass="17994">MKKHRFSKFNINAGSVTLLVMFSSFFILSVILSILFSMTWEFYAILSALVIISFFNFKNFFPGEVAVSEEAFYYKSKAYPYSKYIIECDAKLIRFKSPSARAMPYYRIVIINKDTRAEKLIKVHNAARRYKGANKQMQVEMEELRDQLKQYQS</sequence>
<evidence type="ECO:0000313" key="2">
    <source>
        <dbReference type="EMBL" id="AEH91835.1"/>
    </source>
</evidence>
<keyword evidence="1" id="KW-1133">Transmembrane helix</keyword>
<dbReference type="RefSeq" id="WP_012581719.1">
    <property type="nucleotide sequence ID" value="NC_017537.1"/>
</dbReference>
<evidence type="ECO:0000256" key="1">
    <source>
        <dbReference type="SAM" id="Phobius"/>
    </source>
</evidence>
<proteinExistence type="predicted"/>